<dbReference type="RefSeq" id="WP_090122183.1">
    <property type="nucleotide sequence ID" value="NZ_CP045300.1"/>
</dbReference>
<name>A0A1I7C7M7_9ENTR</name>
<dbReference type="Proteomes" id="UP000199187">
    <property type="component" value="Unassembled WGS sequence"/>
</dbReference>
<evidence type="ECO:0000313" key="1">
    <source>
        <dbReference type="EMBL" id="SFT95395.1"/>
    </source>
</evidence>
<dbReference type="OrthoDB" id="6631544at2"/>
<dbReference type="AlphaFoldDB" id="A0A1I7C7M7"/>
<sequence>MNKEINTLKLLNEIGNAPSFSDAMGQYEYFKNELKEWRVIYSHESVGGPFYLPKKELSPKCYLLTPFKGNSLCVIDKEVIESKGITKHFISTAIYVDSNTASYIRSFAYEAQPSERVYQVCSSISENISQDDINILNMALYLSEIENNLKETDIEKVRETVAALKSISMVNSHFNSSWRELFLKKYKEVSEREADVLLFDYYNKSRCSFGQFSEIVDLMELLLLKTKIIEYSSKRSSENKLMDFLSIIDKEISILMPKEIAVCVDIIFHSNKLQTTRKLNGLTNTSEPLQLIRNCAMDLFMARMLDLLTNTIGDKNNTQFHLAQILTCDVDVWDILNLTGLNAIAVHRESHNTLPIYSNDFMEWIFETLGAKKLESISRMFTLQGVVERKKRRSHNEIKDNLYRSRNELVQLLRSKRKI</sequence>
<organism evidence="1 2">
    <name type="scientific">Kosakonia arachidis</name>
    <dbReference type="NCBI Taxonomy" id="551989"/>
    <lineage>
        <taxon>Bacteria</taxon>
        <taxon>Pseudomonadati</taxon>
        <taxon>Pseudomonadota</taxon>
        <taxon>Gammaproteobacteria</taxon>
        <taxon>Enterobacterales</taxon>
        <taxon>Enterobacteriaceae</taxon>
        <taxon>Kosakonia</taxon>
    </lineage>
</organism>
<proteinExistence type="predicted"/>
<accession>A0A1I7C7M7</accession>
<gene>
    <name evidence="1" type="ORF">SAMN05192562_103315</name>
</gene>
<keyword evidence="2" id="KW-1185">Reference proteome</keyword>
<dbReference type="EMBL" id="FPAU01000003">
    <property type="protein sequence ID" value="SFT95395.1"/>
    <property type="molecule type" value="Genomic_DNA"/>
</dbReference>
<reference evidence="2" key="1">
    <citation type="submission" date="2016-10" db="EMBL/GenBank/DDBJ databases">
        <authorList>
            <person name="Varghese N."/>
            <person name="Submissions S."/>
        </authorList>
    </citation>
    <scope>NUCLEOTIDE SEQUENCE [LARGE SCALE GENOMIC DNA]</scope>
    <source>
        <strain evidence="2">Ah-143</strain>
    </source>
</reference>
<protein>
    <submittedName>
        <fullName evidence="1">Uncharacterized protein</fullName>
    </submittedName>
</protein>
<evidence type="ECO:0000313" key="2">
    <source>
        <dbReference type="Proteomes" id="UP000199187"/>
    </source>
</evidence>